<evidence type="ECO:0000313" key="7">
    <source>
        <dbReference type="EMBL" id="OZG50858.1"/>
    </source>
</evidence>
<keyword evidence="2" id="KW-1003">Cell membrane</keyword>
<feature type="transmembrane region" description="Helical" evidence="6">
    <location>
        <begin position="104"/>
        <end position="122"/>
    </location>
</feature>
<keyword evidence="5 6" id="KW-0472">Membrane</keyword>
<evidence type="ECO:0000313" key="8">
    <source>
        <dbReference type="Proteomes" id="UP000216004"/>
    </source>
</evidence>
<name>A0A261EVH1_9BIFI</name>
<feature type="transmembrane region" description="Helical" evidence="6">
    <location>
        <begin position="166"/>
        <end position="190"/>
    </location>
</feature>
<keyword evidence="4 6" id="KW-1133">Transmembrane helix</keyword>
<dbReference type="PANTHER" id="PTHR23513">
    <property type="entry name" value="INTEGRAL MEMBRANE EFFLUX PROTEIN-RELATED"/>
    <property type="match status" value="1"/>
</dbReference>
<reference evidence="7 8" key="1">
    <citation type="journal article" date="2017" name="BMC Genomics">
        <title>Comparative genomic and phylogenomic analyses of the Bifidobacteriaceae family.</title>
        <authorList>
            <person name="Lugli G.A."/>
            <person name="Milani C."/>
            <person name="Turroni F."/>
            <person name="Duranti S."/>
            <person name="Mancabelli L."/>
            <person name="Mangifesta M."/>
            <person name="Ferrario C."/>
            <person name="Modesto M."/>
            <person name="Mattarelli P."/>
            <person name="Jiri K."/>
            <person name="van Sinderen D."/>
            <person name="Ventura M."/>
        </authorList>
    </citation>
    <scope>NUCLEOTIDE SEQUENCE [LARGE SCALE GENOMIC DNA]</scope>
    <source>
        <strain evidence="7 8">DSM 22924</strain>
    </source>
</reference>
<evidence type="ECO:0000256" key="2">
    <source>
        <dbReference type="ARBA" id="ARBA00022475"/>
    </source>
</evidence>
<dbReference type="RefSeq" id="WP_094722109.1">
    <property type="nucleotide sequence ID" value="NZ_MWWS01000002.1"/>
</dbReference>
<evidence type="ECO:0000256" key="4">
    <source>
        <dbReference type="ARBA" id="ARBA00022989"/>
    </source>
</evidence>
<dbReference type="InterPro" id="IPR011701">
    <property type="entry name" value="MFS"/>
</dbReference>
<dbReference type="Proteomes" id="UP000216004">
    <property type="component" value="Unassembled WGS sequence"/>
</dbReference>
<dbReference type="GO" id="GO:0005886">
    <property type="term" value="C:plasma membrane"/>
    <property type="evidence" value="ECO:0007669"/>
    <property type="project" value="UniProtKB-SubCell"/>
</dbReference>
<evidence type="ECO:0000256" key="1">
    <source>
        <dbReference type="ARBA" id="ARBA00004651"/>
    </source>
</evidence>
<dbReference type="CDD" id="cd06173">
    <property type="entry name" value="MFS_MefA_like"/>
    <property type="match status" value="1"/>
</dbReference>
<gene>
    <name evidence="7" type="ORF">BOCO_0044</name>
</gene>
<evidence type="ECO:0000256" key="3">
    <source>
        <dbReference type="ARBA" id="ARBA00022692"/>
    </source>
</evidence>
<evidence type="ECO:0000256" key="5">
    <source>
        <dbReference type="ARBA" id="ARBA00023136"/>
    </source>
</evidence>
<comment type="caution">
    <text evidence="7">The sequence shown here is derived from an EMBL/GenBank/DDBJ whole genome shotgun (WGS) entry which is preliminary data.</text>
</comment>
<feature type="transmembrane region" description="Helical" evidence="6">
    <location>
        <begin position="47"/>
        <end position="70"/>
    </location>
</feature>
<organism evidence="7 8">
    <name type="scientific">Bombiscardovia coagulans</name>
    <dbReference type="NCBI Taxonomy" id="686666"/>
    <lineage>
        <taxon>Bacteria</taxon>
        <taxon>Bacillati</taxon>
        <taxon>Actinomycetota</taxon>
        <taxon>Actinomycetes</taxon>
        <taxon>Bifidobacteriales</taxon>
        <taxon>Bifidobacteriaceae</taxon>
        <taxon>Bombiscardovia</taxon>
    </lineage>
</organism>
<proteinExistence type="predicted"/>
<feature type="transmembrane region" description="Helical" evidence="6">
    <location>
        <begin position="230"/>
        <end position="252"/>
    </location>
</feature>
<dbReference type="PANTHER" id="PTHR23513:SF6">
    <property type="entry name" value="MAJOR FACILITATOR SUPERFAMILY ASSOCIATED DOMAIN-CONTAINING PROTEIN"/>
    <property type="match status" value="1"/>
</dbReference>
<feature type="transmembrane region" description="Helical" evidence="6">
    <location>
        <begin position="383"/>
        <end position="402"/>
    </location>
</feature>
<keyword evidence="3 6" id="KW-0812">Transmembrane</keyword>
<dbReference type="GO" id="GO:0022857">
    <property type="term" value="F:transmembrane transporter activity"/>
    <property type="evidence" value="ECO:0007669"/>
    <property type="project" value="InterPro"/>
</dbReference>
<feature type="transmembrane region" description="Helical" evidence="6">
    <location>
        <begin position="288"/>
        <end position="307"/>
    </location>
</feature>
<sequence>MKLIKHRLPRAFNEFWISQSLSMVGDEANDFVWTMVLITGYSVSAEYLSMVNSLVQAITIVIPLVVVPLIKKYNVFVTTAVLDFARGILYVLCGCLWIKHVMSLTLFVAIIIVTECLGRIFSTLVYTAPIYLVCDDDRITANSRMSLSESVSRITGPPLGSWVVNVFNTAGAFFFNSLTFFISFVGSFLVRNHGAAEHNDSGRSKLKEISWGFRLLLTNNNLRKITLNTFLYNAIASALMTCFPLIVLRSMGLNGHQYAVILSLGSLGGIAAALLAPHFTEYFGFQRSLLFGILIQIPTILLLPILQNSSLPLKVSECIAYVVMDSFGATLYVIANGTLRQNIVPAHDLAQFQASYKFVTHLGAPVGPLVTALIASFGPMSLVPYIASICFFLLSISVWKWIQEGSLNE</sequence>
<feature type="transmembrane region" description="Helical" evidence="6">
    <location>
        <begin position="258"/>
        <end position="276"/>
    </location>
</feature>
<evidence type="ECO:0000256" key="6">
    <source>
        <dbReference type="SAM" id="Phobius"/>
    </source>
</evidence>
<comment type="subcellular location">
    <subcellularLocation>
        <location evidence="1">Cell membrane</location>
        <topology evidence="1">Multi-pass membrane protein</topology>
    </subcellularLocation>
</comment>
<dbReference type="Pfam" id="PF07690">
    <property type="entry name" value="MFS_1"/>
    <property type="match status" value="1"/>
</dbReference>
<accession>A0A261EVH1</accession>
<dbReference type="Gene3D" id="1.20.1250.20">
    <property type="entry name" value="MFS general substrate transporter like domains"/>
    <property type="match status" value="1"/>
</dbReference>
<feature type="transmembrane region" description="Helical" evidence="6">
    <location>
        <begin position="76"/>
        <end position="97"/>
    </location>
</feature>
<dbReference type="SUPFAM" id="SSF103473">
    <property type="entry name" value="MFS general substrate transporter"/>
    <property type="match status" value="1"/>
</dbReference>
<dbReference type="EMBL" id="MWWS01000002">
    <property type="protein sequence ID" value="OZG50858.1"/>
    <property type="molecule type" value="Genomic_DNA"/>
</dbReference>
<dbReference type="AlphaFoldDB" id="A0A261EVH1"/>
<dbReference type="InterPro" id="IPR036259">
    <property type="entry name" value="MFS_trans_sf"/>
</dbReference>
<keyword evidence="8" id="KW-1185">Reference proteome</keyword>
<protein>
    <submittedName>
        <fullName evidence="7">MFS transporter</fullName>
    </submittedName>
</protein>